<evidence type="ECO:0000313" key="7">
    <source>
        <dbReference type="Proteomes" id="UP000011686"/>
    </source>
</evidence>
<dbReference type="PRINTS" id="PR00413">
    <property type="entry name" value="HADHALOGNASE"/>
</dbReference>
<dbReference type="KEGG" id="kct:CDEE_0260"/>
<dbReference type="InterPro" id="IPR006439">
    <property type="entry name" value="HAD-SF_hydro_IA"/>
</dbReference>
<dbReference type="NCBIfam" id="TIGR01549">
    <property type="entry name" value="HAD-SF-IA-v1"/>
    <property type="match status" value="1"/>
</dbReference>
<dbReference type="GO" id="GO:0005829">
    <property type="term" value="C:cytosol"/>
    <property type="evidence" value="ECO:0007669"/>
    <property type="project" value="TreeGrafter"/>
</dbReference>
<dbReference type="NCBIfam" id="TIGR01509">
    <property type="entry name" value="HAD-SF-IA-v3"/>
    <property type="match status" value="1"/>
</dbReference>
<dbReference type="FunFam" id="3.40.50.1000:FF:000022">
    <property type="entry name" value="Phosphoglycolate phosphatase"/>
    <property type="match status" value="1"/>
</dbReference>
<keyword evidence="7" id="KW-1185">Reference proteome</keyword>
<dbReference type="SFLD" id="SFLDS00003">
    <property type="entry name" value="Haloacid_Dehalogenase"/>
    <property type="match status" value="1"/>
</dbReference>
<organism evidence="6 7">
    <name type="scientific">Candidatus Kinetoplastidibacterium crithidiae TCC036E</name>
    <dbReference type="NCBI Taxonomy" id="1208918"/>
    <lineage>
        <taxon>Bacteria</taxon>
        <taxon>Pseudomonadati</taxon>
        <taxon>Pseudomonadota</taxon>
        <taxon>Betaproteobacteria</taxon>
        <taxon>Candidatus Kinetoplastidibacterium</taxon>
    </lineage>
</organism>
<dbReference type="GO" id="GO:0008967">
    <property type="term" value="F:phosphoglycolate phosphatase activity"/>
    <property type="evidence" value="ECO:0007669"/>
    <property type="project" value="UniProtKB-EC"/>
</dbReference>
<dbReference type="AlphaFoldDB" id="M1LTC1"/>
<dbReference type="Proteomes" id="UP000011686">
    <property type="component" value="Chromosome"/>
</dbReference>
<dbReference type="InterPro" id="IPR023214">
    <property type="entry name" value="HAD_sf"/>
</dbReference>
<accession>M1LTC1</accession>
<dbReference type="EMBL" id="CP003804">
    <property type="protein sequence ID" value="AGF47346.1"/>
    <property type="molecule type" value="Genomic_DNA"/>
</dbReference>
<dbReference type="InterPro" id="IPR041492">
    <property type="entry name" value="HAD_2"/>
</dbReference>
<dbReference type="Gene3D" id="1.10.150.240">
    <property type="entry name" value="Putative phosphatase, domain 2"/>
    <property type="match status" value="1"/>
</dbReference>
<dbReference type="GO" id="GO:0006281">
    <property type="term" value="P:DNA repair"/>
    <property type="evidence" value="ECO:0007669"/>
    <property type="project" value="TreeGrafter"/>
</dbReference>
<dbReference type="PATRIC" id="fig|1208918.3.peg.43"/>
<dbReference type="Gene3D" id="3.40.50.1000">
    <property type="entry name" value="HAD superfamily/HAD-like"/>
    <property type="match status" value="1"/>
</dbReference>
<dbReference type="InterPro" id="IPR050155">
    <property type="entry name" value="HAD-like_hydrolase_sf"/>
</dbReference>
<comment type="similarity">
    <text evidence="3">Belongs to the HAD-like hydrolase superfamily. CbbY/CbbZ/Gph/YieH family.</text>
</comment>
<dbReference type="EC" id="3.1.3.18" evidence="4"/>
<dbReference type="RefSeq" id="WP_015389044.1">
    <property type="nucleotide sequence ID" value="NC_020283.1"/>
</dbReference>
<evidence type="ECO:0000313" key="6">
    <source>
        <dbReference type="EMBL" id="AGF47346.1"/>
    </source>
</evidence>
<evidence type="ECO:0000256" key="2">
    <source>
        <dbReference type="ARBA" id="ARBA00004818"/>
    </source>
</evidence>
<evidence type="ECO:0000256" key="1">
    <source>
        <dbReference type="ARBA" id="ARBA00000830"/>
    </source>
</evidence>
<dbReference type="eggNOG" id="COG0546">
    <property type="taxonomic scope" value="Bacteria"/>
</dbReference>
<dbReference type="SFLD" id="SFLDG01129">
    <property type="entry name" value="C1.5:_HAD__Beta-PGM__Phosphata"/>
    <property type="match status" value="1"/>
</dbReference>
<dbReference type="Pfam" id="PF13419">
    <property type="entry name" value="HAD_2"/>
    <property type="match status" value="1"/>
</dbReference>
<dbReference type="PANTHER" id="PTHR43434">
    <property type="entry name" value="PHOSPHOGLYCOLATE PHOSPHATASE"/>
    <property type="match status" value="1"/>
</dbReference>
<name>M1LTC1_9PROT</name>
<comment type="pathway">
    <text evidence="2">Organic acid metabolism; glycolate biosynthesis; glycolate from 2-phosphoglycolate: step 1/1.</text>
</comment>
<keyword evidence="6" id="KW-0378">Hydrolase</keyword>
<sequence length="236" mass="26733">MNKISSVLLDLDGTLIDSLLDITDSINYMRKDLKLTNLPAHIIKGFIGKGIDNLINKSLYDYPYSKNNILDKKYTFNKAKDLFSRYYCNCNGSKTVLYPGVLEGLNKLKQEQLSLSIVTNKPTKPTLQILQKLNLSHLFSYVICGDTCQHCKPEPDQLLFACKQLNTTPEKTIMIGDSSNDVMAARAANVAAVLVLPYGYHNKKNILELYANDVIEDLTKASEWIHSYNNLHYYNL</sequence>
<dbReference type="SFLD" id="SFLDG01135">
    <property type="entry name" value="C1.5.6:_HAD__Beta-PGM__Phospha"/>
    <property type="match status" value="1"/>
</dbReference>
<gene>
    <name evidence="6" type="ORF">CDEE_0260</name>
</gene>
<dbReference type="SUPFAM" id="SSF56784">
    <property type="entry name" value="HAD-like"/>
    <property type="match status" value="1"/>
</dbReference>
<dbReference type="InterPro" id="IPR036412">
    <property type="entry name" value="HAD-like_sf"/>
</dbReference>
<dbReference type="InterPro" id="IPR023198">
    <property type="entry name" value="PGP-like_dom2"/>
</dbReference>
<dbReference type="STRING" id="1208918.CDEE_0260"/>
<evidence type="ECO:0000256" key="4">
    <source>
        <dbReference type="ARBA" id="ARBA00013078"/>
    </source>
</evidence>
<reference evidence="6 7" key="1">
    <citation type="journal article" date="2013" name="Genome Biol. Evol.">
        <title>Genome evolution and phylogenomic analysis of candidatus kinetoplastibacterium, the betaproteobacterial endosymbionts of strigomonas and angomonas.</title>
        <authorList>
            <person name="Alves J.M."/>
            <person name="Serrano M.G."/>
            <person name="Maia da Silva F."/>
            <person name="Voegtly L.J."/>
            <person name="Matveyev A.V."/>
            <person name="Teixeira M.M."/>
            <person name="Camargo E.P."/>
            <person name="Buck G.A."/>
        </authorList>
    </citation>
    <scope>NUCLEOTIDE SEQUENCE [LARGE SCALE GENOMIC DNA]</scope>
    <source>
        <strain evidence="6 7">TCC036E</strain>
    </source>
</reference>
<evidence type="ECO:0000256" key="5">
    <source>
        <dbReference type="ARBA" id="ARBA00059247"/>
    </source>
</evidence>
<protein>
    <recommendedName>
        <fullName evidence="4">phosphoglycolate phosphatase</fullName>
        <ecNumber evidence="4">3.1.3.18</ecNumber>
    </recommendedName>
</protein>
<comment type="catalytic activity">
    <reaction evidence="1">
        <text>2-phosphoglycolate + H2O = glycolate + phosphate</text>
        <dbReference type="Rhea" id="RHEA:14369"/>
        <dbReference type="ChEBI" id="CHEBI:15377"/>
        <dbReference type="ChEBI" id="CHEBI:29805"/>
        <dbReference type="ChEBI" id="CHEBI:43474"/>
        <dbReference type="ChEBI" id="CHEBI:58033"/>
        <dbReference type="EC" id="3.1.3.18"/>
    </reaction>
</comment>
<evidence type="ECO:0000256" key="3">
    <source>
        <dbReference type="ARBA" id="ARBA00006171"/>
    </source>
</evidence>
<comment type="function">
    <text evidence="5">Specifically catalyzes the dephosphorylation of 2-phosphoglycolate. Is involved in the dissimilation of the intracellular 2-phosphoglycolate formed during the DNA repair of 3'-phosphoglycolate ends, a major class of DNA lesions induced by oxidative stress.</text>
</comment>
<dbReference type="HOGENOM" id="CLU_045011_19_1_4"/>
<proteinExistence type="inferred from homology"/>
<dbReference type="PANTHER" id="PTHR43434:SF1">
    <property type="entry name" value="PHOSPHOGLYCOLATE PHOSPHATASE"/>
    <property type="match status" value="1"/>
</dbReference>